<evidence type="ECO:0000313" key="2">
    <source>
        <dbReference type="Proteomes" id="UP000178184"/>
    </source>
</evidence>
<gene>
    <name evidence="1" type="ORF">A2903_02465</name>
</gene>
<name>A0A1F6WP44_9BACT</name>
<protein>
    <submittedName>
        <fullName evidence="1">Uncharacterized protein</fullName>
    </submittedName>
</protein>
<accession>A0A1F6WP44</accession>
<dbReference type="EMBL" id="MFUO01000023">
    <property type="protein sequence ID" value="OGI83627.1"/>
    <property type="molecule type" value="Genomic_DNA"/>
</dbReference>
<evidence type="ECO:0000313" key="1">
    <source>
        <dbReference type="EMBL" id="OGI83627.1"/>
    </source>
</evidence>
<proteinExistence type="predicted"/>
<dbReference type="STRING" id="1801764.A2903_02465"/>
<sequence length="63" mass="7492">MKKSSRISFTEQDSKHLYELSLEHFQEGCFFCDKLKNRLENFIGKKDIKKIKDSVNKNGYCKD</sequence>
<comment type="caution">
    <text evidence="1">The sequence shown here is derived from an EMBL/GenBank/DDBJ whole genome shotgun (WGS) entry which is preliminary data.</text>
</comment>
<reference evidence="1 2" key="1">
    <citation type="journal article" date="2016" name="Nat. Commun.">
        <title>Thousands of microbial genomes shed light on interconnected biogeochemical processes in an aquifer system.</title>
        <authorList>
            <person name="Anantharaman K."/>
            <person name="Brown C.T."/>
            <person name="Hug L.A."/>
            <person name="Sharon I."/>
            <person name="Castelle C.J."/>
            <person name="Probst A.J."/>
            <person name="Thomas B.C."/>
            <person name="Singh A."/>
            <person name="Wilkins M.J."/>
            <person name="Karaoz U."/>
            <person name="Brodie E.L."/>
            <person name="Williams K.H."/>
            <person name="Hubbard S.S."/>
            <person name="Banfield J.F."/>
        </authorList>
    </citation>
    <scope>NUCLEOTIDE SEQUENCE [LARGE SCALE GENOMIC DNA]</scope>
</reference>
<organism evidence="1 2">
    <name type="scientific">Candidatus Nomurabacteria bacterium RIFCSPLOWO2_01_FULL_33_17</name>
    <dbReference type="NCBI Taxonomy" id="1801764"/>
    <lineage>
        <taxon>Bacteria</taxon>
        <taxon>Candidatus Nomuraibacteriota</taxon>
    </lineage>
</organism>
<dbReference type="Proteomes" id="UP000178184">
    <property type="component" value="Unassembled WGS sequence"/>
</dbReference>
<dbReference type="AlphaFoldDB" id="A0A1F6WP44"/>